<dbReference type="CDD" id="cd04301">
    <property type="entry name" value="NAT_SF"/>
    <property type="match status" value="1"/>
</dbReference>
<dbReference type="Pfam" id="PF00583">
    <property type="entry name" value="Acetyltransf_1"/>
    <property type="match status" value="1"/>
</dbReference>
<evidence type="ECO:0000313" key="4">
    <source>
        <dbReference type="EMBL" id="SUT88947.1"/>
    </source>
</evidence>
<dbReference type="PANTHER" id="PTHR43072">
    <property type="entry name" value="N-ACETYLTRANSFERASE"/>
    <property type="match status" value="1"/>
</dbReference>
<evidence type="ECO:0000256" key="2">
    <source>
        <dbReference type="ARBA" id="ARBA00023315"/>
    </source>
</evidence>
<dbReference type="OrthoDB" id="5459937at2"/>
<dbReference type="EMBL" id="UFRQ01000003">
    <property type="protein sequence ID" value="SUT88947.1"/>
    <property type="molecule type" value="Genomic_DNA"/>
</dbReference>
<dbReference type="InterPro" id="IPR000182">
    <property type="entry name" value="GNAT_dom"/>
</dbReference>
<feature type="domain" description="N-acetyltransferase" evidence="3">
    <location>
        <begin position="1"/>
        <end position="157"/>
    </location>
</feature>
<dbReference type="PROSITE" id="PS51186">
    <property type="entry name" value="GNAT"/>
    <property type="match status" value="1"/>
</dbReference>
<dbReference type="AlphaFoldDB" id="A0A380TP69"/>
<accession>A0A380TP69</accession>
<evidence type="ECO:0000313" key="5">
    <source>
        <dbReference type="Proteomes" id="UP000254649"/>
    </source>
</evidence>
<proteinExistence type="predicted"/>
<dbReference type="InterPro" id="IPR016181">
    <property type="entry name" value="Acyl_CoA_acyltransferase"/>
</dbReference>
<dbReference type="EC" id="2.3.1.183" evidence="4"/>
<keyword evidence="2 4" id="KW-0012">Acyltransferase</keyword>
<dbReference type="Proteomes" id="UP000254649">
    <property type="component" value="Unassembled WGS sequence"/>
</dbReference>
<dbReference type="Gene3D" id="3.40.630.30">
    <property type="match status" value="1"/>
</dbReference>
<keyword evidence="1 4" id="KW-0808">Transferase</keyword>
<organism evidence="4 5">
    <name type="scientific">[Actinobacillus] rossii</name>
    <dbReference type="NCBI Taxonomy" id="123820"/>
    <lineage>
        <taxon>Bacteria</taxon>
        <taxon>Pseudomonadati</taxon>
        <taxon>Pseudomonadota</taxon>
        <taxon>Gammaproteobacteria</taxon>
        <taxon>Pasteurellales</taxon>
        <taxon>Pasteurellaceae</taxon>
    </lineage>
</organism>
<evidence type="ECO:0000259" key="3">
    <source>
        <dbReference type="PROSITE" id="PS51186"/>
    </source>
</evidence>
<name>A0A380TP69_9PAST</name>
<reference evidence="4 5" key="1">
    <citation type="submission" date="2018-06" db="EMBL/GenBank/DDBJ databases">
        <authorList>
            <consortium name="Pathogen Informatics"/>
            <person name="Doyle S."/>
        </authorList>
    </citation>
    <scope>NUCLEOTIDE SEQUENCE [LARGE SCALE GENOMIC DNA]</scope>
    <source>
        <strain evidence="4 5">NCTC10801</strain>
    </source>
</reference>
<evidence type="ECO:0000256" key="1">
    <source>
        <dbReference type="ARBA" id="ARBA00022679"/>
    </source>
</evidence>
<dbReference type="SUPFAM" id="SSF55729">
    <property type="entry name" value="Acyl-CoA N-acyltransferases (Nat)"/>
    <property type="match status" value="1"/>
</dbReference>
<dbReference type="GO" id="GO:0102971">
    <property type="term" value="F:phosphinothricin N-acetyltransferase activity"/>
    <property type="evidence" value="ECO:0007669"/>
    <property type="project" value="UniProtKB-EC"/>
</dbReference>
<gene>
    <name evidence="4" type="primary">ywnH</name>
    <name evidence="4" type="ORF">NCTC10801_00712</name>
</gene>
<dbReference type="PANTHER" id="PTHR43072:SF23">
    <property type="entry name" value="UPF0039 PROTEIN C11D3.02C"/>
    <property type="match status" value="1"/>
</dbReference>
<protein>
    <submittedName>
        <fullName evidence="4">N-acetyltransferase GCN5</fullName>
        <ecNumber evidence="4">2.3.1.183</ecNumber>
    </submittedName>
</protein>
<sequence length="168" mass="19250">MKIRTATEQDFSQIIAIYNQAIFCRRVTADLDPVTEKGRTPWFKAHLNSTTHPIWVLESAVEKGRILGWCSFSPFYERAAFAQTVEISVYLDNSVKGKGYGSKAVQFLQAQMQACGVNTLMAYVIEENVVSRRMFEKQGFELWGRYPNIANMGDSLQTFLMYGYQKFD</sequence>
<keyword evidence="5" id="KW-1185">Reference proteome</keyword>